<gene>
    <name evidence="1" type="ORF">MGWOODY_Mmi1863</name>
</gene>
<proteinExistence type="predicted"/>
<reference evidence="1" key="1">
    <citation type="submission" date="2015-10" db="EMBL/GenBank/DDBJ databases">
        <authorList>
            <person name="Gilbert D.G."/>
        </authorList>
    </citation>
    <scope>NUCLEOTIDE SEQUENCE</scope>
</reference>
<protein>
    <submittedName>
        <fullName evidence="1">Uncharacterized protein</fullName>
    </submittedName>
</protein>
<dbReference type="EMBL" id="FAXC01000192">
    <property type="protein sequence ID" value="CUV09163.1"/>
    <property type="molecule type" value="Genomic_DNA"/>
</dbReference>
<dbReference type="AlphaFoldDB" id="A0A160VF75"/>
<evidence type="ECO:0000313" key="1">
    <source>
        <dbReference type="EMBL" id="CUV09163.1"/>
    </source>
</evidence>
<accession>A0A160VF75</accession>
<name>A0A160VF75_9ZZZZ</name>
<organism evidence="1">
    <name type="scientific">hydrothermal vent metagenome</name>
    <dbReference type="NCBI Taxonomy" id="652676"/>
    <lineage>
        <taxon>unclassified sequences</taxon>
        <taxon>metagenomes</taxon>
        <taxon>ecological metagenomes</taxon>
    </lineage>
</organism>
<sequence>MEIEKLNIYKRLRDFNVPAAVLDDIFANEQDLDVLIKGWHNLQESGFKDDEIASKISELIFKEIGFDPSHDPVEK</sequence>